<evidence type="ECO:0000313" key="2">
    <source>
        <dbReference type="Proteomes" id="UP001149163"/>
    </source>
</evidence>
<dbReference type="Proteomes" id="UP001149163">
    <property type="component" value="Unassembled WGS sequence"/>
</dbReference>
<proteinExistence type="predicted"/>
<dbReference type="EMBL" id="JAPQKN010000001">
    <property type="protein sequence ID" value="KAJ5175809.1"/>
    <property type="molecule type" value="Genomic_DNA"/>
</dbReference>
<protein>
    <submittedName>
        <fullName evidence="1">Uncharacterized protein</fullName>
    </submittedName>
</protein>
<sequence>MAGSPPVQSTECNRVPRQSCRLLREDRSICLLHITVQIQQSHSSSPQSHPKHGFDTVLIGFLIDPPELVDGRIQLIGDETKVTIVDWYLSLINSVETRTAGRESAMSASRKRIVGIGGRTSDKIVTVRRIITYKASGKQGAWGLDSDMDGERGKPHCLVAPVFMVKE</sequence>
<reference evidence="1" key="1">
    <citation type="submission" date="2022-11" db="EMBL/GenBank/DDBJ databases">
        <authorList>
            <person name="Petersen C."/>
        </authorList>
    </citation>
    <scope>NUCLEOTIDE SEQUENCE</scope>
    <source>
        <strain evidence="1">IBT 26290</strain>
    </source>
</reference>
<gene>
    <name evidence="1" type="ORF">N7482_001686</name>
</gene>
<reference evidence="1" key="2">
    <citation type="journal article" date="2023" name="IMA Fungus">
        <title>Comparative genomic study of the Penicillium genus elucidates a diverse pangenome and 15 lateral gene transfer events.</title>
        <authorList>
            <person name="Petersen C."/>
            <person name="Sorensen T."/>
            <person name="Nielsen M.R."/>
            <person name="Sondergaard T.E."/>
            <person name="Sorensen J.L."/>
            <person name="Fitzpatrick D.A."/>
            <person name="Frisvad J.C."/>
            <person name="Nielsen K.L."/>
        </authorList>
    </citation>
    <scope>NUCLEOTIDE SEQUENCE</scope>
    <source>
        <strain evidence="1">IBT 26290</strain>
    </source>
</reference>
<dbReference type="OrthoDB" id="4505774at2759"/>
<name>A0A9W9IDW4_9EURO</name>
<dbReference type="GeneID" id="81422987"/>
<accession>A0A9W9IDW4</accession>
<organism evidence="1 2">
    <name type="scientific">Penicillium canariense</name>
    <dbReference type="NCBI Taxonomy" id="189055"/>
    <lineage>
        <taxon>Eukaryota</taxon>
        <taxon>Fungi</taxon>
        <taxon>Dikarya</taxon>
        <taxon>Ascomycota</taxon>
        <taxon>Pezizomycotina</taxon>
        <taxon>Eurotiomycetes</taxon>
        <taxon>Eurotiomycetidae</taxon>
        <taxon>Eurotiales</taxon>
        <taxon>Aspergillaceae</taxon>
        <taxon>Penicillium</taxon>
    </lineage>
</organism>
<dbReference type="AlphaFoldDB" id="A0A9W9IDW4"/>
<keyword evidence="2" id="KW-1185">Reference proteome</keyword>
<evidence type="ECO:0000313" key="1">
    <source>
        <dbReference type="EMBL" id="KAJ5175809.1"/>
    </source>
</evidence>
<dbReference type="RefSeq" id="XP_056547417.1">
    <property type="nucleotide sequence ID" value="XM_056683811.1"/>
</dbReference>
<comment type="caution">
    <text evidence="1">The sequence shown here is derived from an EMBL/GenBank/DDBJ whole genome shotgun (WGS) entry which is preliminary data.</text>
</comment>